<evidence type="ECO:0008006" key="5">
    <source>
        <dbReference type="Google" id="ProtNLM"/>
    </source>
</evidence>
<keyword evidence="1" id="KW-0175">Coiled coil</keyword>
<proteinExistence type="predicted"/>
<dbReference type="EMBL" id="AP018907">
    <property type="protein sequence ID" value="BBF93148.1"/>
    <property type="molecule type" value="Genomic_DNA"/>
</dbReference>
<dbReference type="Pfam" id="PF16930">
    <property type="entry name" value="Porin_5"/>
    <property type="match status" value="1"/>
</dbReference>
<protein>
    <recommendedName>
        <fullName evidence="5">Porin</fullName>
    </recommendedName>
</protein>
<dbReference type="InterPro" id="IPR032638">
    <property type="entry name" value="Porin_5"/>
</dbReference>
<evidence type="ECO:0000256" key="2">
    <source>
        <dbReference type="SAM" id="MobiDB-lite"/>
    </source>
</evidence>
<name>A0A348G0R5_9HYPH</name>
<keyword evidence="4" id="KW-1185">Reference proteome</keyword>
<evidence type="ECO:0000313" key="3">
    <source>
        <dbReference type="EMBL" id="BBF93148.1"/>
    </source>
</evidence>
<dbReference type="KEGG" id="blag:BLTE_18330"/>
<dbReference type="AlphaFoldDB" id="A0A348G0R5"/>
<dbReference type="Proteomes" id="UP000266934">
    <property type="component" value="Chromosome"/>
</dbReference>
<evidence type="ECO:0000256" key="1">
    <source>
        <dbReference type="SAM" id="Coils"/>
    </source>
</evidence>
<dbReference type="OrthoDB" id="5372286at2"/>
<reference evidence="3 4" key="1">
    <citation type="submission" date="2018-08" db="EMBL/GenBank/DDBJ databases">
        <title>Complete genome sequencing of Blastochloris tepida GI.</title>
        <authorList>
            <person name="Tsukatani Y."/>
            <person name="Mori H."/>
        </authorList>
    </citation>
    <scope>NUCLEOTIDE SEQUENCE [LARGE SCALE GENOMIC DNA]</scope>
    <source>
        <strain evidence="3 4">GI</strain>
    </source>
</reference>
<feature type="compositionally biased region" description="Basic and acidic residues" evidence="2">
    <location>
        <begin position="43"/>
        <end position="55"/>
    </location>
</feature>
<sequence length="622" mass="68344">MAWGIDVETKFVERSFRLGRTFAPVAAALCGVAVAMPAAAQDGDAKGEAAKEKRPTVSRAAAPSPNATINLINLLVKQNVLSEEQAEALIKQAEDEAYVARQALRDASKKADGAEKTAAAAAEAVSPPGTKRVTYVPEVVKKQIREEIKQEVMAKAKTEGWAAPGALPEWVSRIRLSGDIRARFEGDFFPNGNDPFSAVNYNAINTGSPWNVNDLNPFYWPSYDTYQDRTRVRLRARLGLDTDLFDGFTAGMRIATGETNSPVSFNQTLGGSGGNFSKYAVWLDRAFIKYRPWEDVTLSAGRFDNPFFMPTDLVFNKDLGFDGFAIQIKSEVAPGITPFLNAGAFPVFNTDFNATLTAYDTVDVIGKFPSRDKWMLGAQFGGIFKVDSDIDLTLGVAYFDFTNVQGEVSSPCRADDAKDTCDTDTLRPSFAQKGNTYMMLRDIVPFDPTDPNEPQYQYFGLASAFRNVMLNGRLDLAHFDPIHIILDGEYVQNVAWDRQQVAARARANQLASSATYPFPDNEYFGGNEGWMGRLTVGHKELKELWDWNVSVAYKWLESDAVIDAFTDSDFGLGGTNLKGYIIGASLALGPKVWASARWMSANEVAGAPYAVDVLQVDLNAKF</sequence>
<feature type="region of interest" description="Disordered" evidence="2">
    <location>
        <begin position="42"/>
        <end position="61"/>
    </location>
</feature>
<gene>
    <name evidence="3" type="ORF">BLTE_18330</name>
</gene>
<organism evidence="3 4">
    <name type="scientific">Blastochloris tepida</name>
    <dbReference type="NCBI Taxonomy" id="2233851"/>
    <lineage>
        <taxon>Bacteria</taxon>
        <taxon>Pseudomonadati</taxon>
        <taxon>Pseudomonadota</taxon>
        <taxon>Alphaproteobacteria</taxon>
        <taxon>Hyphomicrobiales</taxon>
        <taxon>Blastochloridaceae</taxon>
        <taxon>Blastochloris</taxon>
    </lineage>
</organism>
<accession>A0A348G0R5</accession>
<feature type="coiled-coil region" evidence="1">
    <location>
        <begin position="83"/>
        <end position="124"/>
    </location>
</feature>
<evidence type="ECO:0000313" key="4">
    <source>
        <dbReference type="Proteomes" id="UP000266934"/>
    </source>
</evidence>
<dbReference type="RefSeq" id="WP_126399559.1">
    <property type="nucleotide sequence ID" value="NZ_AP018907.1"/>
</dbReference>